<feature type="binding site" evidence="14">
    <location>
        <position position="117"/>
    </location>
    <ligand>
        <name>pyridoxal 5'-phosphate</name>
        <dbReference type="ChEBI" id="CHEBI:597326"/>
    </ligand>
</feature>
<organism evidence="17">
    <name type="scientific">Synechococcus sp. SB0676_bin_10</name>
    <dbReference type="NCBI Taxonomy" id="2604869"/>
    <lineage>
        <taxon>Bacteria</taxon>
        <taxon>Bacillati</taxon>
        <taxon>Cyanobacteriota</taxon>
        <taxon>Cyanophyceae</taxon>
        <taxon>Synechococcales</taxon>
        <taxon>Synechococcaceae</taxon>
        <taxon>Synechococcus</taxon>
    </lineage>
</organism>
<dbReference type="GO" id="GO:0009097">
    <property type="term" value="P:isoleucine biosynthetic process"/>
    <property type="evidence" value="ECO:0007669"/>
    <property type="project" value="TreeGrafter"/>
</dbReference>
<evidence type="ECO:0000256" key="3">
    <source>
        <dbReference type="ARBA" id="ARBA00004979"/>
    </source>
</evidence>
<evidence type="ECO:0000256" key="1">
    <source>
        <dbReference type="ARBA" id="ARBA00001933"/>
    </source>
</evidence>
<dbReference type="GO" id="GO:0009088">
    <property type="term" value="P:threonine biosynthetic process"/>
    <property type="evidence" value="ECO:0007669"/>
    <property type="project" value="UniProtKB-UniRule"/>
</dbReference>
<dbReference type="PANTHER" id="PTHR48078">
    <property type="entry name" value="THREONINE DEHYDRATASE, MITOCHONDRIAL-RELATED"/>
    <property type="match status" value="1"/>
</dbReference>
<dbReference type="InterPro" id="IPR004450">
    <property type="entry name" value="Thr_synthase-like"/>
</dbReference>
<dbReference type="InterPro" id="IPR050147">
    <property type="entry name" value="Ser/Thr_Dehydratase"/>
</dbReference>
<sequence>MVRGVSVTLVTSLKQLLRGQPAPAGGRKQTSWPGLAAHYRSWLPVGDNTPIITLLEGNTPLLRAPALEKRIGRGVRVFLKVDGLNPTGSFKDRGMTMAISKAREAGATAVICASTGNTSAAAAAYARRGGLRAFAVIPDGYVAKGKLAQALLYGAEVLAIQGNFDQALAITQDLAERYPVTLVNSINPYRLEGQKTAAFEVVDALGDAPDWLCIPMGNAGNISAYWMGFQEYRNAGRSRKLPVMYGFQASGSAPLVLGSPVANPTTIATAIRIGNPANWEKALTVREESGGRFRSVSDGEILAAYQLLAGEEGVFCEPASAASVAGMLKHATEIPPEAQVVCVLTGNGLKDPTTALENNQANLHRNLAPEPGVIAQLMGL</sequence>
<evidence type="ECO:0000256" key="2">
    <source>
        <dbReference type="ARBA" id="ARBA00003648"/>
    </source>
</evidence>
<comment type="cofactor">
    <cofactor evidence="1 13 14">
        <name>pyridoxal 5'-phosphate</name>
        <dbReference type="ChEBI" id="CHEBI:597326"/>
    </cofactor>
</comment>
<evidence type="ECO:0000256" key="9">
    <source>
        <dbReference type="ARBA" id="ARBA00022898"/>
    </source>
</evidence>
<feature type="domain" description="Tryptophan synthase beta chain-like PALP" evidence="16">
    <location>
        <begin position="52"/>
        <end position="346"/>
    </location>
</feature>
<name>A0A6B1F3H4_9SYNE</name>
<evidence type="ECO:0000256" key="7">
    <source>
        <dbReference type="ARBA" id="ARBA00022605"/>
    </source>
</evidence>
<keyword evidence="8 13" id="KW-0791">Threonine biosynthesis</keyword>
<evidence type="ECO:0000313" key="17">
    <source>
        <dbReference type="EMBL" id="MYG37521.1"/>
    </source>
</evidence>
<evidence type="ECO:0000256" key="15">
    <source>
        <dbReference type="PIRSR" id="PIRSR038945-2"/>
    </source>
</evidence>
<dbReference type="SUPFAM" id="SSF53686">
    <property type="entry name" value="Tryptophan synthase beta subunit-like PLP-dependent enzymes"/>
    <property type="match status" value="1"/>
</dbReference>
<dbReference type="GO" id="GO:0030170">
    <property type="term" value="F:pyridoxal phosphate binding"/>
    <property type="evidence" value="ECO:0007669"/>
    <property type="project" value="InterPro"/>
</dbReference>
<protein>
    <recommendedName>
        <fullName evidence="6 12">Threonine synthase</fullName>
        <ecNumber evidence="5 12">4.2.3.1</ecNumber>
    </recommendedName>
</protein>
<evidence type="ECO:0000259" key="16">
    <source>
        <dbReference type="Pfam" id="PF00291"/>
    </source>
</evidence>
<evidence type="ECO:0000256" key="8">
    <source>
        <dbReference type="ARBA" id="ARBA00022697"/>
    </source>
</evidence>
<evidence type="ECO:0000256" key="4">
    <source>
        <dbReference type="ARBA" id="ARBA00005517"/>
    </source>
</evidence>
<dbReference type="Pfam" id="PF00291">
    <property type="entry name" value="PALP"/>
    <property type="match status" value="1"/>
</dbReference>
<keyword evidence="10 13" id="KW-0456">Lyase</keyword>
<dbReference type="PROSITE" id="PS00165">
    <property type="entry name" value="DEHYDRATASE_SER_THR"/>
    <property type="match status" value="1"/>
</dbReference>
<reference evidence="17" key="1">
    <citation type="submission" date="2019-09" db="EMBL/GenBank/DDBJ databases">
        <title>Characterisation of the sponge microbiome using genome-centric metagenomics.</title>
        <authorList>
            <person name="Engelberts J.P."/>
            <person name="Robbins S.J."/>
            <person name="De Goeij J.M."/>
            <person name="Aranda M."/>
            <person name="Bell S.C."/>
            <person name="Webster N.S."/>
        </authorList>
    </citation>
    <scope>NUCLEOTIDE SEQUENCE</scope>
    <source>
        <strain evidence="17">SB0676_bin_10</strain>
    </source>
</reference>
<dbReference type="UniPathway" id="UPA00050">
    <property type="reaction ID" value="UER00065"/>
</dbReference>
<dbReference type="InterPro" id="IPR036052">
    <property type="entry name" value="TrpB-like_PALP_sf"/>
</dbReference>
<evidence type="ECO:0000256" key="6">
    <source>
        <dbReference type="ARBA" id="ARBA00018679"/>
    </source>
</evidence>
<dbReference type="PANTHER" id="PTHR48078:SF6">
    <property type="entry name" value="L-THREONINE DEHYDRATASE CATABOLIC TDCB"/>
    <property type="match status" value="1"/>
</dbReference>
<comment type="catalytic activity">
    <reaction evidence="11 13">
        <text>O-phospho-L-homoserine + H2O = L-threonine + phosphate</text>
        <dbReference type="Rhea" id="RHEA:10840"/>
        <dbReference type="ChEBI" id="CHEBI:15377"/>
        <dbReference type="ChEBI" id="CHEBI:43474"/>
        <dbReference type="ChEBI" id="CHEBI:57590"/>
        <dbReference type="ChEBI" id="CHEBI:57926"/>
        <dbReference type="EC" id="4.2.3.1"/>
    </reaction>
</comment>
<keyword evidence="7 13" id="KW-0028">Amino-acid biosynthesis</keyword>
<dbReference type="GO" id="GO:0006565">
    <property type="term" value="P:L-serine catabolic process"/>
    <property type="evidence" value="ECO:0007669"/>
    <property type="project" value="TreeGrafter"/>
</dbReference>
<evidence type="ECO:0000256" key="14">
    <source>
        <dbReference type="PIRSR" id="PIRSR038945-1"/>
    </source>
</evidence>
<comment type="function">
    <text evidence="2 13">Catalyzes the gamma-elimination of phosphate from L-phosphohomoserine and the beta-addition of water to produce L-threonine.</text>
</comment>
<feature type="binding site" evidence="14">
    <location>
        <begin position="217"/>
        <end position="221"/>
    </location>
    <ligand>
        <name>pyridoxal 5'-phosphate</name>
        <dbReference type="ChEBI" id="CHEBI:597326"/>
    </ligand>
</feature>
<evidence type="ECO:0000256" key="10">
    <source>
        <dbReference type="ARBA" id="ARBA00023239"/>
    </source>
</evidence>
<dbReference type="GO" id="GO:0006567">
    <property type="term" value="P:L-threonine catabolic process"/>
    <property type="evidence" value="ECO:0007669"/>
    <property type="project" value="TreeGrafter"/>
</dbReference>
<dbReference type="EC" id="4.2.3.1" evidence="5 12"/>
<feature type="modified residue" description="N6-(pyridoxal phosphate)lysine" evidence="15">
    <location>
        <position position="91"/>
    </location>
</feature>
<gene>
    <name evidence="17" type="ORF">F4162_00485</name>
</gene>
<dbReference type="PIRSF" id="PIRSF038945">
    <property type="entry name" value="Thr_synthase"/>
    <property type="match status" value="1"/>
</dbReference>
<keyword evidence="9 13" id="KW-0663">Pyridoxal phosphate</keyword>
<evidence type="ECO:0000256" key="13">
    <source>
        <dbReference type="PIRNR" id="PIRNR038945"/>
    </source>
</evidence>
<comment type="pathway">
    <text evidence="3 13">Amino-acid biosynthesis; L-threonine biosynthesis; L-threonine from L-aspartate: step 5/5.</text>
</comment>
<dbReference type="GO" id="GO:0004794">
    <property type="term" value="F:threonine deaminase activity"/>
    <property type="evidence" value="ECO:0007669"/>
    <property type="project" value="TreeGrafter"/>
</dbReference>
<dbReference type="InterPro" id="IPR000634">
    <property type="entry name" value="Ser/Thr_deHydtase_PyrdxlP-BS"/>
</dbReference>
<dbReference type="NCBIfam" id="TIGR00260">
    <property type="entry name" value="thrC"/>
    <property type="match status" value="1"/>
</dbReference>
<evidence type="ECO:0000256" key="11">
    <source>
        <dbReference type="ARBA" id="ARBA00049144"/>
    </source>
</evidence>
<evidence type="ECO:0000256" key="5">
    <source>
        <dbReference type="ARBA" id="ARBA00013028"/>
    </source>
</evidence>
<comment type="similarity">
    <text evidence="4 13">Belongs to the threonine synthase family.</text>
</comment>
<accession>A0A6B1F3H4</accession>
<dbReference type="CDD" id="cd01563">
    <property type="entry name" value="Thr-synth_1"/>
    <property type="match status" value="1"/>
</dbReference>
<dbReference type="GO" id="GO:0003941">
    <property type="term" value="F:L-serine ammonia-lyase activity"/>
    <property type="evidence" value="ECO:0007669"/>
    <property type="project" value="TreeGrafter"/>
</dbReference>
<dbReference type="EMBL" id="VYDO01000021">
    <property type="protein sequence ID" value="MYG37521.1"/>
    <property type="molecule type" value="Genomic_DNA"/>
</dbReference>
<proteinExistence type="inferred from homology"/>
<dbReference type="AlphaFoldDB" id="A0A6B1F3H4"/>
<dbReference type="GO" id="GO:0004795">
    <property type="term" value="F:threonine synthase activity"/>
    <property type="evidence" value="ECO:0007669"/>
    <property type="project" value="UniProtKB-UniRule"/>
</dbReference>
<comment type="caution">
    <text evidence="17">The sequence shown here is derived from an EMBL/GenBank/DDBJ whole genome shotgun (WGS) entry which is preliminary data.</text>
</comment>
<evidence type="ECO:0000256" key="12">
    <source>
        <dbReference type="NCBIfam" id="TIGR00260"/>
    </source>
</evidence>
<dbReference type="InterPro" id="IPR001926">
    <property type="entry name" value="TrpB-like_PALP"/>
</dbReference>
<dbReference type="Gene3D" id="3.40.50.1100">
    <property type="match status" value="2"/>
</dbReference>
<feature type="binding site" evidence="14">
    <location>
        <position position="345"/>
    </location>
    <ligand>
        <name>pyridoxal 5'-phosphate</name>
        <dbReference type="ChEBI" id="CHEBI:597326"/>
    </ligand>
</feature>
<dbReference type="InterPro" id="IPR026260">
    <property type="entry name" value="Thr_Synthase_bac/arc"/>
</dbReference>
<dbReference type="FunFam" id="3.40.50.1100:FF:000014">
    <property type="entry name" value="Threonine synthase"/>
    <property type="match status" value="1"/>
</dbReference>